<keyword evidence="1" id="KW-0732">Signal</keyword>
<evidence type="ECO:0008006" key="4">
    <source>
        <dbReference type="Google" id="ProtNLM"/>
    </source>
</evidence>
<dbReference type="EMBL" id="AP028920">
    <property type="protein sequence ID" value="BET01079.1"/>
    <property type="molecule type" value="Genomic_DNA"/>
</dbReference>
<organism evidence="2 3">
    <name type="scientific">Nesidiocoris tenuis</name>
    <dbReference type="NCBI Taxonomy" id="355587"/>
    <lineage>
        <taxon>Eukaryota</taxon>
        <taxon>Metazoa</taxon>
        <taxon>Ecdysozoa</taxon>
        <taxon>Arthropoda</taxon>
        <taxon>Hexapoda</taxon>
        <taxon>Insecta</taxon>
        <taxon>Pterygota</taxon>
        <taxon>Neoptera</taxon>
        <taxon>Paraneoptera</taxon>
        <taxon>Hemiptera</taxon>
        <taxon>Heteroptera</taxon>
        <taxon>Panheteroptera</taxon>
        <taxon>Cimicomorpha</taxon>
        <taxon>Miridae</taxon>
        <taxon>Dicyphina</taxon>
        <taxon>Nesidiocoris</taxon>
    </lineage>
</organism>
<evidence type="ECO:0000313" key="2">
    <source>
        <dbReference type="EMBL" id="BET01079.1"/>
    </source>
</evidence>
<dbReference type="Proteomes" id="UP001307889">
    <property type="component" value="Chromosome 12"/>
</dbReference>
<evidence type="ECO:0000313" key="3">
    <source>
        <dbReference type="Proteomes" id="UP001307889"/>
    </source>
</evidence>
<evidence type="ECO:0000256" key="1">
    <source>
        <dbReference type="SAM" id="SignalP"/>
    </source>
</evidence>
<keyword evidence="3" id="KW-1185">Reference proteome</keyword>
<accession>A0ABN7B9Y9</accession>
<reference evidence="2 3" key="1">
    <citation type="submission" date="2023-09" db="EMBL/GenBank/DDBJ databases">
        <title>Nesidiocoris tenuis whole genome shotgun sequence.</title>
        <authorList>
            <person name="Shibata T."/>
            <person name="Shimoda M."/>
            <person name="Kobayashi T."/>
            <person name="Uehara T."/>
        </authorList>
    </citation>
    <scope>NUCLEOTIDE SEQUENCE [LARGE SCALE GENOMIC DNA]</scope>
    <source>
        <strain evidence="2 3">Japan</strain>
    </source>
</reference>
<name>A0ABN7B9Y9_9HEMI</name>
<sequence length="107" mass="12075">MNFILLLLASALFASAALASRRQKVCLEGIVDPPCMDILDAQRAIYQYRSRCREYGCHNGLCWSYCSFGKQWCYTSLASYSQSYQYVECDTRDDCSGCWLCAGSCTV</sequence>
<feature type="chain" id="PRO_5047081358" description="4Fe-4S ferredoxin-type domain-containing protein" evidence="1">
    <location>
        <begin position="20"/>
        <end position="107"/>
    </location>
</feature>
<proteinExistence type="predicted"/>
<protein>
    <recommendedName>
        <fullName evidence="4">4Fe-4S ferredoxin-type domain-containing protein</fullName>
    </recommendedName>
</protein>
<feature type="signal peptide" evidence="1">
    <location>
        <begin position="1"/>
        <end position="19"/>
    </location>
</feature>
<gene>
    <name evidence="2" type="ORF">NTJ_13895</name>
</gene>